<dbReference type="GO" id="GO:0140096">
    <property type="term" value="F:catalytic activity, acting on a protein"/>
    <property type="evidence" value="ECO:0007669"/>
    <property type="project" value="UniProtKB-ARBA"/>
</dbReference>
<dbReference type="Pfam" id="PF00782">
    <property type="entry name" value="DSPc"/>
    <property type="match status" value="1"/>
</dbReference>
<dbReference type="GO" id="GO:0005654">
    <property type="term" value="C:nucleoplasm"/>
    <property type="evidence" value="ECO:0007669"/>
    <property type="project" value="TreeGrafter"/>
</dbReference>
<dbReference type="GO" id="GO:0070372">
    <property type="term" value="P:regulation of ERK1 and ERK2 cascade"/>
    <property type="evidence" value="ECO:0007669"/>
    <property type="project" value="TreeGrafter"/>
</dbReference>
<dbReference type="InterPro" id="IPR029021">
    <property type="entry name" value="Prot-tyrosine_phosphatase-like"/>
</dbReference>
<dbReference type="PANTHER" id="PTHR46588:SF1">
    <property type="entry name" value="SERINE_THREONINE_TYROSINE-INTERACTING PROTEIN"/>
    <property type="match status" value="1"/>
</dbReference>
<protein>
    <submittedName>
        <fullName evidence="4">Serine/threonine/tyrosine-interacting protein</fullName>
    </submittedName>
</protein>
<dbReference type="Gene3D" id="3.90.190.10">
    <property type="entry name" value="Protein tyrosine phosphatase superfamily"/>
    <property type="match status" value="1"/>
</dbReference>
<evidence type="ECO:0000256" key="1">
    <source>
        <dbReference type="ARBA" id="ARBA00009649"/>
    </source>
</evidence>
<dbReference type="InterPro" id="IPR000340">
    <property type="entry name" value="Dual-sp_phosphatase_cat-dom"/>
</dbReference>
<evidence type="ECO:0000313" key="4">
    <source>
        <dbReference type="EMBL" id="WOO81295.1"/>
    </source>
</evidence>
<feature type="region of interest" description="Disordered" evidence="2">
    <location>
        <begin position="1"/>
        <end position="24"/>
    </location>
</feature>
<reference evidence="4" key="1">
    <citation type="submission" date="2023-10" db="EMBL/GenBank/DDBJ databases">
        <authorList>
            <person name="Noh H."/>
        </authorList>
    </citation>
    <scope>NUCLEOTIDE SEQUENCE</scope>
    <source>
        <strain evidence="4">DUCC4014</strain>
    </source>
</reference>
<dbReference type="PROSITE" id="PS50054">
    <property type="entry name" value="TYR_PHOSPHATASE_DUAL"/>
    <property type="match status" value="1"/>
</dbReference>
<dbReference type="PANTHER" id="PTHR46588">
    <property type="entry name" value="SERINE/THREONINE/TYROSINE-INTERACTING PROTEIN"/>
    <property type="match status" value="1"/>
</dbReference>
<comment type="similarity">
    <text evidence="1">Belongs to the protein-tyrosine phosphatase family. Non-receptor class subfamily.</text>
</comment>
<dbReference type="AlphaFoldDB" id="A0AAF0Y746"/>
<gene>
    <name evidence="4" type="primary">STYX</name>
    <name evidence="4" type="ORF">LOC62_03G004823</name>
</gene>
<dbReference type="GO" id="GO:0005737">
    <property type="term" value="C:cytoplasm"/>
    <property type="evidence" value="ECO:0007669"/>
    <property type="project" value="TreeGrafter"/>
</dbReference>
<name>A0AAF0Y746_9TREE</name>
<dbReference type="GO" id="GO:0062026">
    <property type="term" value="P:negative regulation of SCF-dependent proteasomal ubiquitin-dependent catabolic process"/>
    <property type="evidence" value="ECO:0007669"/>
    <property type="project" value="TreeGrafter"/>
</dbReference>
<dbReference type="SMART" id="SM00195">
    <property type="entry name" value="DSPc"/>
    <property type="match status" value="1"/>
</dbReference>
<feature type="compositionally biased region" description="Low complexity" evidence="2">
    <location>
        <begin position="199"/>
        <end position="215"/>
    </location>
</feature>
<feature type="region of interest" description="Disordered" evidence="2">
    <location>
        <begin position="199"/>
        <end position="252"/>
    </location>
</feature>
<organism evidence="4 5">
    <name type="scientific">Vanrija pseudolonga</name>
    <dbReference type="NCBI Taxonomy" id="143232"/>
    <lineage>
        <taxon>Eukaryota</taxon>
        <taxon>Fungi</taxon>
        <taxon>Dikarya</taxon>
        <taxon>Basidiomycota</taxon>
        <taxon>Agaricomycotina</taxon>
        <taxon>Tremellomycetes</taxon>
        <taxon>Trichosporonales</taxon>
        <taxon>Trichosporonaceae</taxon>
        <taxon>Vanrija</taxon>
    </lineage>
</organism>
<feature type="compositionally biased region" description="Acidic residues" evidence="2">
    <location>
        <begin position="242"/>
        <end position="252"/>
    </location>
</feature>
<proteinExistence type="inferred from homology"/>
<dbReference type="GO" id="GO:1990444">
    <property type="term" value="F:F-box domain binding"/>
    <property type="evidence" value="ECO:0007669"/>
    <property type="project" value="TreeGrafter"/>
</dbReference>
<dbReference type="SUPFAM" id="SSF52799">
    <property type="entry name" value="(Phosphotyrosine protein) phosphatases II"/>
    <property type="match status" value="1"/>
</dbReference>
<dbReference type="InterPro" id="IPR020422">
    <property type="entry name" value="TYR_PHOSPHATASE_DUAL_dom"/>
</dbReference>
<keyword evidence="5" id="KW-1185">Reference proteome</keyword>
<dbReference type="Proteomes" id="UP000827549">
    <property type="component" value="Chromosome 3"/>
</dbReference>
<evidence type="ECO:0000256" key="2">
    <source>
        <dbReference type="SAM" id="MobiDB-lite"/>
    </source>
</evidence>
<evidence type="ECO:0000313" key="5">
    <source>
        <dbReference type="Proteomes" id="UP000827549"/>
    </source>
</evidence>
<accession>A0AAF0Y746</accession>
<dbReference type="GeneID" id="87808056"/>
<evidence type="ECO:0000259" key="3">
    <source>
        <dbReference type="PROSITE" id="PS50054"/>
    </source>
</evidence>
<dbReference type="RefSeq" id="XP_062627327.1">
    <property type="nucleotide sequence ID" value="XM_062771343.1"/>
</dbReference>
<feature type="domain" description="Tyrosine-protein phosphatase" evidence="3">
    <location>
        <begin position="43"/>
        <end position="193"/>
    </location>
</feature>
<dbReference type="InterPro" id="IPR052449">
    <property type="entry name" value="STYX-Interacting_Phosphatase"/>
</dbReference>
<sequence length="252" mass="28169">MTHVASLQPNHVPGLAVPQPPWPPAQPPSNMLLKEWKYEMRREAQEILPGLYLGPFQASTNMAKLRSMGVTHIICLRDSVEARLIFPRFPTEFQYLTLDVADSGTQNIISIFPQCRAFLDEAMNIRGGVLVHDNSGIATAPAIVIGYLMYLFGWEFETALQFVQSKRYCVSTASLLICKFENQLREYAPIAAAQRGYQQLQQQQQQTGQSSNGLQPNGVPPRKRSWDGEGDTAGGQRIRLGDDDDEADVDME</sequence>
<dbReference type="EMBL" id="CP086716">
    <property type="protein sequence ID" value="WOO81295.1"/>
    <property type="molecule type" value="Genomic_DNA"/>
</dbReference>